<accession>A0AAW2KTQ9</accession>
<comment type="caution">
    <text evidence="3">The sequence shown here is derived from an EMBL/GenBank/DDBJ whole genome shotgun (WGS) entry which is preliminary data.</text>
</comment>
<dbReference type="EMBL" id="JACGWM010000228">
    <property type="protein sequence ID" value="KAL0310292.1"/>
    <property type="molecule type" value="Genomic_DNA"/>
</dbReference>
<protein>
    <recommendedName>
        <fullName evidence="4">Reverse transcriptase Ty1/copia-type domain-containing protein</fullName>
    </recommendedName>
</protein>
<dbReference type="PANTHER" id="PTHR34222">
    <property type="entry name" value="GAG_PRE-INTEGRS DOMAIN-CONTAINING PROTEIN"/>
    <property type="match status" value="1"/>
</dbReference>
<evidence type="ECO:0000259" key="2">
    <source>
        <dbReference type="Pfam" id="PF25597"/>
    </source>
</evidence>
<evidence type="ECO:0000313" key="3">
    <source>
        <dbReference type="EMBL" id="KAL0310292.1"/>
    </source>
</evidence>
<feature type="domain" description="Reverse transcriptase Ty1/copia-type" evidence="1">
    <location>
        <begin position="262"/>
        <end position="323"/>
    </location>
</feature>
<gene>
    <name evidence="3" type="ORF">Scaly_2941900</name>
</gene>
<dbReference type="PANTHER" id="PTHR34222:SF99">
    <property type="entry name" value="PROTEIN, PUTATIVE-RELATED"/>
    <property type="match status" value="1"/>
</dbReference>
<sequence>MQFLMGLSNAYDHVRSQVLLMDPLPTVGKAYSRFLRVEKQRRCIREFLEECVMATQFGEITDKFPQRTVKRRGLRISWNRGGRNGRPPNARVHECATGGMEKASIQGTSAVRNTKHISALVRIEDLQKTVAGRSEIFTRAFKCVFLGYAHGRKGYKVMDLETENIHIARDVVFHETTFSFHNMTESEVLCPLPMISQDEEIRNLQDIEHVKETVEDLKLNRNSPSSEGIIFLQEPKDFCEAQEKQEWREGYASKKLMRLERNKTWEISYLPQGKNAIGCRWIYKIKLRPDGTIERCKARLVAKGFSQVEGIDYNDCFAPIAKQSLHPDNGIKSSLIRLKLMHSYNLVMIIAYLSRISLMEDKRSKQRWKDLLQKQNTEVWRPQPVKSLRVVITIWNSHWKLANELEHALIVAVLQIAGGPMGSAICWPRNADNSL</sequence>
<dbReference type="Pfam" id="PF25597">
    <property type="entry name" value="SH3_retrovirus"/>
    <property type="match status" value="1"/>
</dbReference>
<dbReference type="InterPro" id="IPR057670">
    <property type="entry name" value="SH3_retrovirus"/>
</dbReference>
<evidence type="ECO:0008006" key="4">
    <source>
        <dbReference type="Google" id="ProtNLM"/>
    </source>
</evidence>
<reference evidence="3" key="1">
    <citation type="submission" date="2020-06" db="EMBL/GenBank/DDBJ databases">
        <authorList>
            <person name="Li T."/>
            <person name="Hu X."/>
            <person name="Zhang T."/>
            <person name="Song X."/>
            <person name="Zhang H."/>
            <person name="Dai N."/>
            <person name="Sheng W."/>
            <person name="Hou X."/>
            <person name="Wei L."/>
        </authorList>
    </citation>
    <scope>NUCLEOTIDE SEQUENCE</scope>
    <source>
        <strain evidence="3">KEN8</strain>
        <tissue evidence="3">Leaf</tissue>
    </source>
</reference>
<dbReference type="AlphaFoldDB" id="A0AAW2KTQ9"/>
<proteinExistence type="predicted"/>
<evidence type="ECO:0000259" key="1">
    <source>
        <dbReference type="Pfam" id="PF07727"/>
    </source>
</evidence>
<name>A0AAW2KTQ9_9LAMI</name>
<feature type="domain" description="Retroviral polymerase SH3-like" evidence="2">
    <location>
        <begin position="138"/>
        <end position="183"/>
    </location>
</feature>
<reference evidence="3" key="2">
    <citation type="journal article" date="2024" name="Plant">
        <title>Genomic evolution and insights into agronomic trait innovations of Sesamum species.</title>
        <authorList>
            <person name="Miao H."/>
            <person name="Wang L."/>
            <person name="Qu L."/>
            <person name="Liu H."/>
            <person name="Sun Y."/>
            <person name="Le M."/>
            <person name="Wang Q."/>
            <person name="Wei S."/>
            <person name="Zheng Y."/>
            <person name="Lin W."/>
            <person name="Duan Y."/>
            <person name="Cao H."/>
            <person name="Xiong S."/>
            <person name="Wang X."/>
            <person name="Wei L."/>
            <person name="Li C."/>
            <person name="Ma Q."/>
            <person name="Ju M."/>
            <person name="Zhao R."/>
            <person name="Li G."/>
            <person name="Mu C."/>
            <person name="Tian Q."/>
            <person name="Mei H."/>
            <person name="Zhang T."/>
            <person name="Gao T."/>
            <person name="Zhang H."/>
        </authorList>
    </citation>
    <scope>NUCLEOTIDE SEQUENCE</scope>
    <source>
        <strain evidence="3">KEN8</strain>
    </source>
</reference>
<dbReference type="Pfam" id="PF07727">
    <property type="entry name" value="RVT_2"/>
    <property type="match status" value="1"/>
</dbReference>
<organism evidence="3">
    <name type="scientific">Sesamum calycinum</name>
    <dbReference type="NCBI Taxonomy" id="2727403"/>
    <lineage>
        <taxon>Eukaryota</taxon>
        <taxon>Viridiplantae</taxon>
        <taxon>Streptophyta</taxon>
        <taxon>Embryophyta</taxon>
        <taxon>Tracheophyta</taxon>
        <taxon>Spermatophyta</taxon>
        <taxon>Magnoliopsida</taxon>
        <taxon>eudicotyledons</taxon>
        <taxon>Gunneridae</taxon>
        <taxon>Pentapetalae</taxon>
        <taxon>asterids</taxon>
        <taxon>lamiids</taxon>
        <taxon>Lamiales</taxon>
        <taxon>Pedaliaceae</taxon>
        <taxon>Sesamum</taxon>
    </lineage>
</organism>
<dbReference type="InterPro" id="IPR013103">
    <property type="entry name" value="RVT_2"/>
</dbReference>